<dbReference type="EnsemblPlants" id="evm.model.02.1893">
    <property type="protein sequence ID" value="cds.evm.model.02.1893"/>
    <property type="gene ID" value="evm.TU.02.1893"/>
</dbReference>
<dbReference type="EMBL" id="UZAU01000226">
    <property type="status" value="NOT_ANNOTATED_CDS"/>
    <property type="molecule type" value="Genomic_DNA"/>
</dbReference>
<organism evidence="2 3">
    <name type="scientific">Cannabis sativa</name>
    <name type="common">Hemp</name>
    <name type="synonym">Marijuana</name>
    <dbReference type="NCBI Taxonomy" id="3483"/>
    <lineage>
        <taxon>Eukaryota</taxon>
        <taxon>Viridiplantae</taxon>
        <taxon>Streptophyta</taxon>
        <taxon>Embryophyta</taxon>
        <taxon>Tracheophyta</taxon>
        <taxon>Spermatophyta</taxon>
        <taxon>Magnoliopsida</taxon>
        <taxon>eudicotyledons</taxon>
        <taxon>Gunneridae</taxon>
        <taxon>Pentapetalae</taxon>
        <taxon>rosids</taxon>
        <taxon>fabids</taxon>
        <taxon>Rosales</taxon>
        <taxon>Cannabaceae</taxon>
        <taxon>Cannabis</taxon>
    </lineage>
</organism>
<sequence>MVLLINILRDLVQYYAERTGLPDSDLVPGLGLNLDPDGLSFWDRNQTQTWTGLGPDTDPRPALDQTGHKHPDINTDPKPARDGTRTNQD</sequence>
<reference evidence="2" key="1">
    <citation type="submission" date="2018-11" db="EMBL/GenBank/DDBJ databases">
        <authorList>
            <person name="Grassa J C."/>
        </authorList>
    </citation>
    <scope>NUCLEOTIDE SEQUENCE [LARGE SCALE GENOMIC DNA]</scope>
</reference>
<evidence type="ECO:0000256" key="1">
    <source>
        <dbReference type="SAM" id="MobiDB-lite"/>
    </source>
</evidence>
<evidence type="ECO:0000313" key="3">
    <source>
        <dbReference type="Proteomes" id="UP000596661"/>
    </source>
</evidence>
<dbReference type="AlphaFoldDB" id="A0A803NVH5"/>
<evidence type="ECO:0000313" key="2">
    <source>
        <dbReference type="EnsemblPlants" id="cds.evm.model.02.1893"/>
    </source>
</evidence>
<keyword evidence="3" id="KW-1185">Reference proteome</keyword>
<accession>A0A803NVH5</accession>
<dbReference type="Proteomes" id="UP000596661">
    <property type="component" value="Chromosome 2"/>
</dbReference>
<protein>
    <submittedName>
        <fullName evidence="2">Uncharacterized protein</fullName>
    </submittedName>
</protein>
<dbReference type="Gramene" id="evm.model.02.1893">
    <property type="protein sequence ID" value="cds.evm.model.02.1893"/>
    <property type="gene ID" value="evm.TU.02.1893"/>
</dbReference>
<name>A0A803NVH5_CANSA</name>
<reference evidence="2" key="2">
    <citation type="submission" date="2021-03" db="UniProtKB">
        <authorList>
            <consortium name="EnsemblPlants"/>
        </authorList>
    </citation>
    <scope>IDENTIFICATION</scope>
</reference>
<feature type="compositionally biased region" description="Basic and acidic residues" evidence="1">
    <location>
        <begin position="57"/>
        <end position="89"/>
    </location>
</feature>
<feature type="region of interest" description="Disordered" evidence="1">
    <location>
        <begin position="47"/>
        <end position="89"/>
    </location>
</feature>
<proteinExistence type="predicted"/>